<name>M6DA41_9LEPT</name>
<protein>
    <submittedName>
        <fullName evidence="1">Uncharacterized protein</fullName>
    </submittedName>
</protein>
<organism evidence="1 2">
    <name type="scientific">Leptospira alstonii serovar Sichuan str. 79601</name>
    <dbReference type="NCBI Taxonomy" id="1218565"/>
    <lineage>
        <taxon>Bacteria</taxon>
        <taxon>Pseudomonadati</taxon>
        <taxon>Spirochaetota</taxon>
        <taxon>Spirochaetia</taxon>
        <taxon>Leptospirales</taxon>
        <taxon>Leptospiraceae</taxon>
        <taxon>Leptospira</taxon>
    </lineage>
</organism>
<reference evidence="1 2" key="1">
    <citation type="submission" date="2013-01" db="EMBL/GenBank/DDBJ databases">
        <authorList>
            <person name="Harkins D.M."/>
            <person name="Durkin A.S."/>
            <person name="Brinkac L.M."/>
            <person name="Haft D.H."/>
            <person name="Selengut J.D."/>
            <person name="Sanka R."/>
            <person name="DePew J."/>
            <person name="Purushe J."/>
            <person name="Galloway R.L."/>
            <person name="Vinetz J.M."/>
            <person name="Sutton G.G."/>
            <person name="Nierman W.C."/>
            <person name="Fouts D.E."/>
        </authorList>
    </citation>
    <scope>NUCLEOTIDE SEQUENCE [LARGE SCALE GENOMIC DNA]</scope>
    <source>
        <strain evidence="1 2">79601</strain>
    </source>
</reference>
<dbReference type="AlphaFoldDB" id="M6DA41"/>
<sequence>MCFTRDVLYLFFCATVSTNSGNKVRMSGLTETHFFHFDIWISVKRTSKAFYNIDFQKMRVF</sequence>
<evidence type="ECO:0000313" key="2">
    <source>
        <dbReference type="Proteomes" id="UP000011988"/>
    </source>
</evidence>
<comment type="caution">
    <text evidence="1">The sequence shown here is derived from an EMBL/GenBank/DDBJ whole genome shotgun (WGS) entry which is preliminary data.</text>
</comment>
<proteinExistence type="predicted"/>
<dbReference type="EMBL" id="ANIK01000003">
    <property type="protein sequence ID" value="EMJ98153.1"/>
    <property type="molecule type" value="Genomic_DNA"/>
</dbReference>
<dbReference type="PATRIC" id="fig|1218565.3.peg.314"/>
<accession>M6DA41</accession>
<dbReference type="Proteomes" id="UP000011988">
    <property type="component" value="Unassembled WGS sequence"/>
</dbReference>
<evidence type="ECO:0000313" key="1">
    <source>
        <dbReference type="EMBL" id="EMJ98153.1"/>
    </source>
</evidence>
<gene>
    <name evidence="1" type="ORF">LEP1GSC194_2622</name>
</gene>